<evidence type="ECO:0000256" key="1">
    <source>
        <dbReference type="SAM" id="MobiDB-lite"/>
    </source>
</evidence>
<feature type="compositionally biased region" description="Polar residues" evidence="1">
    <location>
        <begin position="1379"/>
        <end position="1399"/>
    </location>
</feature>
<feature type="region of interest" description="Disordered" evidence="1">
    <location>
        <begin position="1379"/>
        <end position="1411"/>
    </location>
</feature>
<feature type="compositionally biased region" description="Polar residues" evidence="1">
    <location>
        <begin position="1156"/>
        <end position="1177"/>
    </location>
</feature>
<sequence length="1681" mass="188663">MSSSEPGRPRNLFDALRTLVKSEKDDTIPRTRNASHGNDSNISILIKPEANDASTSHVHLDNQTVISSIKTVSSMLIHDDDHTDNLLSQKTSICKAISSVRNDIQTSPNPTPGPSQTVCISNVIGASADFMNSKYRSPTTSYTSSDQNRCFSDISVNRTSGSQIGDLHALSASSRRMTIIQETPLGTHHYPSVPLSLSTNGLSESYNEDPVLREYVHKKCTLLRYPIQLALAMSKLCSPSKLSDKQANFSEFNKTSPRQLSDHGYMEIDASHFTLNPSAILAKNNTVMISNMNRPRTKAQLRHLSVNKPSHSSEKRTQDFATQSVNKIIQSKESESHTPITNESDVIEILSDEEEKCGPSTPHYKNPCALESNQLRHRSRQFCKNLRKTTRPSTLYRSQVTANYKWKLRSTEDSAGLRLVSSLDFDRDPEAKLSQTPHWVYTYASRYEKSEMKSHLLLGDVLRILYLLLVNRRNQLVLRNVLKHCRHYCRKIPSGDIHIYTSTGLSPLRSISLPHYSCTVSKSTRLFIVHWYSDNILKEILAVTYSCLPSHETWYNCCPKMLLHTLSYLIFKPDAKKRILNFAKTFSIKHGQISSALSLLPIIQTNQNDSTNSSSVYNLHDGHHDLELYTKLSDCLPKSLTTILETNIGLPIYHIAGFGLLINSFYNTCIHVFTGTKPSVHHNFNLLSDERLCVNLFIIMQRLHQAVSICLCRLRDSYASLMSAGACLRARYELSKTHCSDTQQLPYLRIARGRARLFESEAVARDNIGRIFNEEVNPHILNLINLLERTYHILRQLTKNAFLFGPVYSRNIMSCNDENLTLLNSKQWVMESLKYMKKIVHLSTVIPKFNFSLFVETSFRLFEYLTIDVTRHLHLVMEKVLSFKNRLSQTHTSITNSWIPAYKGLSTEVNSRADIDLKYFFSSLQGQYDVIEVWTRRQHEAELRSIGNEMINLLKTLGKCWNCQWLYRNLKLPCPVLSIPYGSKNNSSHLLLKEPGITSLSSWPPVRPSFILTQHVVRTKPQEHTNQNVISFSSDTQEFVYSKLTFSQDTSTKMPSSNLNIEFPSMVNNNSHKADACHFSLNNNFVCETLSSDQVNVTSDLSVECPVPQTVSYHSPNCVPDIYILNPSDQFRSVDRTTNTSTFASSDLCSHRTTEKLSNTKSLPTQSTIKNNSTLLNSDIRETRHSDPPSFVTANSPLVTGVSNSRSEFDLTDINKKSSKEAALVESCVQNLYKPCQDHPTSILSDNESKKCADSVDTQYFNAHNETDVNQDYQITDDISSPLECLLTVSQDNDPLFQNNAQISFTPTFKNLTACDTNQMENGYSGPSSVVVNHSITFPEIGNTVIPNSSNSLQKTCNEHAEIPPYTSLSIFDKDITTGNSASPTISPNNSDTQNSKSKLLQPPRDAHDLNGLLDESVSVSASKFDLPTSSNSCEPVSINSKTICDHHAINSISGVAFAESQKYSCPPLEENKSSNNFSFINNKMSKLIGSTDMCKKQSKEKSIKKVCIYLSDRAITNSPTKDIVSQCNNEENHEVSDEPDTCIMSLDRRRAAKLKRKFKKINHSTLEIQASTTSSDISDTSQTIFVNGSETASKDIQSMNNIYNMPITNSSLSFEGTLLTSCNSTNIDKTHSVNKIEPITPWLKEKYLHPQAPGPITAAILGQSVPVLSSDISIDLTVDD</sequence>
<accession>A0AA85EKV3</accession>
<keyword evidence="2" id="KW-1185">Reference proteome</keyword>
<feature type="region of interest" description="Disordered" evidence="1">
    <location>
        <begin position="1154"/>
        <end position="1190"/>
    </location>
</feature>
<evidence type="ECO:0000313" key="2">
    <source>
        <dbReference type="Proteomes" id="UP000050792"/>
    </source>
</evidence>
<evidence type="ECO:0000313" key="3">
    <source>
        <dbReference type="WBParaSite" id="SRDH1_12810.9"/>
    </source>
</evidence>
<protein>
    <submittedName>
        <fullName evidence="3">Uncharacterized protein</fullName>
    </submittedName>
</protein>
<proteinExistence type="predicted"/>
<reference evidence="3" key="2">
    <citation type="submission" date="2023-11" db="UniProtKB">
        <authorList>
            <consortium name="WormBaseParasite"/>
        </authorList>
    </citation>
    <scope>IDENTIFICATION</scope>
</reference>
<name>A0AA85EKV3_9TREM</name>
<dbReference type="Proteomes" id="UP000050792">
    <property type="component" value="Unassembled WGS sequence"/>
</dbReference>
<dbReference type="WBParaSite" id="SRDH1_12810.9">
    <property type="protein sequence ID" value="SRDH1_12810.9"/>
    <property type="gene ID" value="SRDH1_12810"/>
</dbReference>
<reference evidence="2" key="1">
    <citation type="submission" date="2022-06" db="EMBL/GenBank/DDBJ databases">
        <authorList>
            <person name="Berger JAMES D."/>
            <person name="Berger JAMES D."/>
        </authorList>
    </citation>
    <scope>NUCLEOTIDE SEQUENCE [LARGE SCALE GENOMIC DNA]</scope>
</reference>
<organism evidence="2 3">
    <name type="scientific">Schistosoma rodhaini</name>
    <dbReference type="NCBI Taxonomy" id="6188"/>
    <lineage>
        <taxon>Eukaryota</taxon>
        <taxon>Metazoa</taxon>
        <taxon>Spiralia</taxon>
        <taxon>Lophotrochozoa</taxon>
        <taxon>Platyhelminthes</taxon>
        <taxon>Trematoda</taxon>
        <taxon>Digenea</taxon>
        <taxon>Strigeidida</taxon>
        <taxon>Schistosomatoidea</taxon>
        <taxon>Schistosomatidae</taxon>
        <taxon>Schistosoma</taxon>
    </lineage>
</organism>